<organism evidence="2 3">
    <name type="scientific">Schistosoma bovis</name>
    <name type="common">Blood fluke</name>
    <dbReference type="NCBI Taxonomy" id="6184"/>
    <lineage>
        <taxon>Eukaryota</taxon>
        <taxon>Metazoa</taxon>
        <taxon>Spiralia</taxon>
        <taxon>Lophotrochozoa</taxon>
        <taxon>Platyhelminthes</taxon>
        <taxon>Trematoda</taxon>
        <taxon>Digenea</taxon>
        <taxon>Strigeidida</taxon>
        <taxon>Schistosomatoidea</taxon>
        <taxon>Schistosomatidae</taxon>
        <taxon>Schistosoma</taxon>
    </lineage>
</organism>
<protein>
    <submittedName>
        <fullName evidence="2">Uncharacterized protein</fullName>
    </submittedName>
</protein>
<keyword evidence="3" id="KW-1185">Reference proteome</keyword>
<evidence type="ECO:0000313" key="3">
    <source>
        <dbReference type="Proteomes" id="UP000290809"/>
    </source>
</evidence>
<evidence type="ECO:0000313" key="2">
    <source>
        <dbReference type="EMBL" id="RTG90494.1"/>
    </source>
</evidence>
<gene>
    <name evidence="2" type="ORF">DC041_0006190</name>
</gene>
<feature type="compositionally biased region" description="Low complexity" evidence="1">
    <location>
        <begin position="121"/>
        <end position="136"/>
    </location>
</feature>
<reference evidence="2 3" key="1">
    <citation type="journal article" date="2019" name="PLoS Pathog.">
        <title>Genome sequence of the bovine parasite Schistosoma bovis Tanzania.</title>
        <authorList>
            <person name="Oey H."/>
            <person name="Zakrzewski M."/>
            <person name="Gobert G."/>
            <person name="Gravermann K."/>
            <person name="Stoye J."/>
            <person name="Jones M."/>
            <person name="Mcmanus D."/>
            <person name="Krause L."/>
        </authorList>
    </citation>
    <scope>NUCLEOTIDE SEQUENCE [LARGE SCALE GENOMIC DNA]</scope>
    <source>
        <strain evidence="2 3">TAN1997</strain>
    </source>
</reference>
<name>A0A430QS79_SCHBO</name>
<feature type="region of interest" description="Disordered" evidence="1">
    <location>
        <begin position="87"/>
        <end position="209"/>
    </location>
</feature>
<dbReference type="AlphaFoldDB" id="A0A430QS79"/>
<accession>A0A430QS79</accession>
<dbReference type="Proteomes" id="UP000290809">
    <property type="component" value="Unassembled WGS sequence"/>
</dbReference>
<comment type="caution">
    <text evidence="2">The sequence shown here is derived from an EMBL/GenBank/DDBJ whole genome shotgun (WGS) entry which is preliminary data.</text>
</comment>
<feature type="compositionally biased region" description="Basic and acidic residues" evidence="1">
    <location>
        <begin position="179"/>
        <end position="194"/>
    </location>
</feature>
<dbReference type="EMBL" id="QMKO01001441">
    <property type="protein sequence ID" value="RTG90494.1"/>
    <property type="molecule type" value="Genomic_DNA"/>
</dbReference>
<feature type="compositionally biased region" description="Low complexity" evidence="1">
    <location>
        <begin position="89"/>
        <end position="111"/>
    </location>
</feature>
<proteinExistence type="predicted"/>
<sequence>MTTVTASMELNKQTDICYISNLISPSNIMKINGNNNNIGNKSNDDNIMHDIIHNKTEHLKHLNFSSKLLSENENIVNIMKHFIHHNQQSSFSPSSSSSSSSPSSSTTSSPTVNNSNEYLRNNDNIDNNNNPLNTLTSDELEQENEGQKSFLISDLLNTNGTNDESEETSMKSLSMKQKINSEKRIEKSKNRTKNDDDDDNNNNNNTNDI</sequence>
<evidence type="ECO:0000256" key="1">
    <source>
        <dbReference type="SAM" id="MobiDB-lite"/>
    </source>
</evidence>